<accession>A0A1N6K2G9</accession>
<evidence type="ECO:0000313" key="1">
    <source>
        <dbReference type="EMBL" id="SIO50760.1"/>
    </source>
</evidence>
<gene>
    <name evidence="1" type="ORF">SAMN05444168_5837</name>
</gene>
<dbReference type="EMBL" id="FSRM01000002">
    <property type="protein sequence ID" value="SIO50760.1"/>
    <property type="molecule type" value="Genomic_DNA"/>
</dbReference>
<dbReference type="AlphaFoldDB" id="A0A1N6K2G9"/>
<dbReference type="Proteomes" id="UP000184693">
    <property type="component" value="Unassembled WGS sequence"/>
</dbReference>
<dbReference type="RefSeq" id="WP_074267761.1">
    <property type="nucleotide sequence ID" value="NZ_FSRM01000002.1"/>
</dbReference>
<reference evidence="1 2" key="1">
    <citation type="submission" date="2016-11" db="EMBL/GenBank/DDBJ databases">
        <authorList>
            <person name="Jaros S."/>
            <person name="Januszkiewicz K."/>
            <person name="Wedrychowicz H."/>
        </authorList>
    </citation>
    <scope>NUCLEOTIDE SEQUENCE [LARGE SCALE GENOMIC DNA]</scope>
    <source>
        <strain evidence="1 2">GAS86</strain>
    </source>
</reference>
<proteinExistence type="predicted"/>
<name>A0A1N6K2G9_9BURK</name>
<protein>
    <submittedName>
        <fullName evidence="1">Uncharacterized protein</fullName>
    </submittedName>
</protein>
<dbReference type="OrthoDB" id="9103871at2"/>
<organism evidence="1 2">
    <name type="scientific">Paraburkholderia phenazinium</name>
    <dbReference type="NCBI Taxonomy" id="60549"/>
    <lineage>
        <taxon>Bacteria</taxon>
        <taxon>Pseudomonadati</taxon>
        <taxon>Pseudomonadota</taxon>
        <taxon>Betaproteobacteria</taxon>
        <taxon>Burkholderiales</taxon>
        <taxon>Burkholderiaceae</taxon>
        <taxon>Paraburkholderia</taxon>
    </lineage>
</organism>
<evidence type="ECO:0000313" key="2">
    <source>
        <dbReference type="Proteomes" id="UP000184693"/>
    </source>
</evidence>
<sequence length="71" mass="7859">MKRLLSPHEIAMLFVLLTSPTAVELSDPDVAGLQRERLVELVTTTIDAAEFKLTSEGAELIRRFGSMRDDG</sequence>